<evidence type="ECO:0000313" key="2">
    <source>
        <dbReference type="EMBL" id="TFF21965.1"/>
    </source>
</evidence>
<feature type="region of interest" description="Disordered" evidence="1">
    <location>
        <begin position="1"/>
        <end position="48"/>
    </location>
</feature>
<sequence>MRRGRRRYCCRRTRDETDSPDTPLEKRCQATADTERPDATTGDRHTMPQRLATAAIITLSLAAGACSSTSQRPTPLPASTLPAASAPAAQPGPVAGGFGQSGTVAAGGGICNASAASIVVGQLGTSVASEQAKEATGAASVRILYPNQPVTQEYVGDRLNLITDEENRITTVRCG</sequence>
<evidence type="ECO:0008006" key="4">
    <source>
        <dbReference type="Google" id="ProtNLM"/>
    </source>
</evidence>
<feature type="compositionally biased region" description="Low complexity" evidence="1">
    <location>
        <begin position="77"/>
        <end position="88"/>
    </location>
</feature>
<dbReference type="AlphaFoldDB" id="A0A4Y8RIB3"/>
<reference evidence="2 3" key="1">
    <citation type="submission" date="2019-03" db="EMBL/GenBank/DDBJ databases">
        <title>Jiella endophytica sp. nov., a novel endophytic bacterium isolated from root of Ficus microcarpa Linn. f.</title>
        <authorList>
            <person name="Tuo L."/>
        </authorList>
    </citation>
    <scope>NUCLEOTIDE SEQUENCE [LARGE SCALE GENOMIC DNA]</scope>
    <source>
        <strain evidence="2 3">CBS5Q-3</strain>
    </source>
</reference>
<keyword evidence="3" id="KW-1185">Reference proteome</keyword>
<comment type="caution">
    <text evidence="2">The sequence shown here is derived from an EMBL/GenBank/DDBJ whole genome shotgun (WGS) entry which is preliminary data.</text>
</comment>
<dbReference type="EMBL" id="SOZD01000004">
    <property type="protein sequence ID" value="TFF21965.1"/>
    <property type="molecule type" value="Genomic_DNA"/>
</dbReference>
<protein>
    <recommendedName>
        <fullName evidence="4">Proteinase inhibitor I78</fullName>
    </recommendedName>
</protein>
<dbReference type="PANTHER" id="PTHR39600">
    <property type="entry name" value="PEPTIDASE INHIBITOR I78 FAMILY PROTEIN"/>
    <property type="match status" value="1"/>
</dbReference>
<name>A0A4Y8RIB3_9HYPH</name>
<dbReference type="Gene3D" id="3.30.10.10">
    <property type="entry name" value="Trypsin Inhibitor V, subunit A"/>
    <property type="match status" value="1"/>
</dbReference>
<gene>
    <name evidence="2" type="ORF">E3C22_15040</name>
</gene>
<dbReference type="Pfam" id="PF11720">
    <property type="entry name" value="Inhibitor_I78"/>
    <property type="match status" value="1"/>
</dbReference>
<accession>A0A4Y8RIB3</accession>
<dbReference type="Proteomes" id="UP000298179">
    <property type="component" value="Unassembled WGS sequence"/>
</dbReference>
<dbReference type="PANTHER" id="PTHR39600:SF1">
    <property type="entry name" value="PEPTIDASE INHIBITOR I78 FAMILY PROTEIN"/>
    <property type="match status" value="1"/>
</dbReference>
<feature type="compositionally biased region" description="Basic residues" evidence="1">
    <location>
        <begin position="1"/>
        <end position="11"/>
    </location>
</feature>
<evidence type="ECO:0000313" key="3">
    <source>
        <dbReference type="Proteomes" id="UP000298179"/>
    </source>
</evidence>
<feature type="compositionally biased region" description="Basic and acidic residues" evidence="1">
    <location>
        <begin position="12"/>
        <end position="46"/>
    </location>
</feature>
<dbReference type="OrthoDB" id="7917348at2"/>
<evidence type="ECO:0000256" key="1">
    <source>
        <dbReference type="SAM" id="MobiDB-lite"/>
    </source>
</evidence>
<organism evidence="2 3">
    <name type="scientific">Jiella endophytica</name>
    <dbReference type="NCBI Taxonomy" id="2558362"/>
    <lineage>
        <taxon>Bacteria</taxon>
        <taxon>Pseudomonadati</taxon>
        <taxon>Pseudomonadota</taxon>
        <taxon>Alphaproteobacteria</taxon>
        <taxon>Hyphomicrobiales</taxon>
        <taxon>Aurantimonadaceae</taxon>
        <taxon>Jiella</taxon>
    </lineage>
</organism>
<proteinExistence type="predicted"/>
<feature type="region of interest" description="Disordered" evidence="1">
    <location>
        <begin position="67"/>
        <end position="88"/>
    </location>
</feature>
<dbReference type="InterPro" id="IPR021719">
    <property type="entry name" value="Prot_inh_I78"/>
</dbReference>